<accession>A0A7J7EMZ8</accession>
<keyword evidence="2" id="KW-1185">Reference proteome</keyword>
<evidence type="ECO:0000313" key="2">
    <source>
        <dbReference type="Proteomes" id="UP000551758"/>
    </source>
</evidence>
<proteinExistence type="predicted"/>
<name>A0A7J7EMZ8_DICBM</name>
<evidence type="ECO:0008006" key="3">
    <source>
        <dbReference type="Google" id="ProtNLM"/>
    </source>
</evidence>
<dbReference type="Proteomes" id="UP000551758">
    <property type="component" value="Unassembled WGS sequence"/>
</dbReference>
<evidence type="ECO:0000313" key="1">
    <source>
        <dbReference type="EMBL" id="KAF5917108.1"/>
    </source>
</evidence>
<gene>
    <name evidence="1" type="ORF">HPG69_014037</name>
</gene>
<dbReference type="EMBL" id="JACDTQ010002604">
    <property type="protein sequence ID" value="KAF5917108.1"/>
    <property type="molecule type" value="Genomic_DNA"/>
</dbReference>
<dbReference type="SUPFAM" id="SSF48726">
    <property type="entry name" value="Immunoglobulin"/>
    <property type="match status" value="1"/>
</dbReference>
<organism evidence="1 2">
    <name type="scientific">Diceros bicornis minor</name>
    <name type="common">South-central black rhinoceros</name>
    <dbReference type="NCBI Taxonomy" id="77932"/>
    <lineage>
        <taxon>Eukaryota</taxon>
        <taxon>Metazoa</taxon>
        <taxon>Chordata</taxon>
        <taxon>Craniata</taxon>
        <taxon>Vertebrata</taxon>
        <taxon>Euteleostomi</taxon>
        <taxon>Mammalia</taxon>
        <taxon>Eutheria</taxon>
        <taxon>Laurasiatheria</taxon>
        <taxon>Perissodactyla</taxon>
        <taxon>Rhinocerotidae</taxon>
        <taxon>Diceros</taxon>
    </lineage>
</organism>
<protein>
    <recommendedName>
        <fullName evidence="3">SIGLEC family-like protein 1</fullName>
    </recommendedName>
</protein>
<feature type="non-terminal residue" evidence="1">
    <location>
        <position position="179"/>
    </location>
</feature>
<dbReference type="InterPro" id="IPR036179">
    <property type="entry name" value="Ig-like_dom_sf"/>
</dbReference>
<dbReference type="AlphaFoldDB" id="A0A7J7EMZ8"/>
<reference evidence="1 2" key="1">
    <citation type="journal article" date="2020" name="Mol. Biol. Evol.">
        <title>Interspecific Gene Flow and the Evolution of Specialization in Black and White Rhinoceros.</title>
        <authorList>
            <person name="Moodley Y."/>
            <person name="Westbury M.V."/>
            <person name="Russo I.M."/>
            <person name="Gopalakrishnan S."/>
            <person name="Rakotoarivelo A."/>
            <person name="Olsen R.A."/>
            <person name="Prost S."/>
            <person name="Tunstall T."/>
            <person name="Ryder O.A."/>
            <person name="Dalen L."/>
            <person name="Bruford M.W."/>
        </authorList>
    </citation>
    <scope>NUCLEOTIDE SEQUENCE [LARGE SCALE GENOMIC DNA]</scope>
    <source>
        <strain evidence="1">SBR-YM</strain>
        <tissue evidence="1">Skin</tissue>
    </source>
</reference>
<comment type="caution">
    <text evidence="1">The sequence shown here is derived from an EMBL/GenBank/DDBJ whole genome shotgun (WGS) entry which is preliminary data.</text>
</comment>
<sequence>MSFELLLTNLAKSSMVTLQLVAPARLLYSSCSLEKTLQCSCSFYGIPTPSVQWLMKGVPVGVNSMGNILQVTSTIIAPWANSTINLLGEPEILMSLRCEGKNQYGIHTSSIFLIPDKNSVSSAFMKGLIQGVVMKVHKWWEKSQIPKAEEALILKKPELLEKPETPKESEAEIPRASLG</sequence>